<dbReference type="PANTHER" id="PTHR35526">
    <property type="entry name" value="ANTI-SIGMA-F FACTOR RSBW-RELATED"/>
    <property type="match status" value="1"/>
</dbReference>
<protein>
    <recommendedName>
        <fullName evidence="2">Histidine kinase/HSP90-like ATPase domain-containing protein</fullName>
    </recommendedName>
</protein>
<dbReference type="CDD" id="cd16936">
    <property type="entry name" value="HATPase_RsbW-like"/>
    <property type="match status" value="1"/>
</dbReference>
<keyword evidence="1" id="KW-0418">Kinase</keyword>
<keyword evidence="4" id="KW-1185">Reference proteome</keyword>
<dbReference type="GO" id="GO:0004674">
    <property type="term" value="F:protein serine/threonine kinase activity"/>
    <property type="evidence" value="ECO:0007669"/>
    <property type="project" value="UniProtKB-KW"/>
</dbReference>
<reference evidence="3" key="1">
    <citation type="journal article" date="2014" name="Int. J. Syst. Evol. Microbiol.">
        <title>Complete genome sequence of Corynebacterium casei LMG S-19264T (=DSM 44701T), isolated from a smear-ripened cheese.</title>
        <authorList>
            <consortium name="US DOE Joint Genome Institute (JGI-PGF)"/>
            <person name="Walter F."/>
            <person name="Albersmeier A."/>
            <person name="Kalinowski J."/>
            <person name="Ruckert C."/>
        </authorList>
    </citation>
    <scope>NUCLEOTIDE SEQUENCE</scope>
    <source>
        <strain evidence="3">CGMCC 4.7110</strain>
    </source>
</reference>
<gene>
    <name evidence="3" type="ORF">GCM10011578_047780</name>
</gene>
<organism evidence="3 4">
    <name type="scientific">Streptomyces fuscichromogenes</name>
    <dbReference type="NCBI Taxonomy" id="1324013"/>
    <lineage>
        <taxon>Bacteria</taxon>
        <taxon>Bacillati</taxon>
        <taxon>Actinomycetota</taxon>
        <taxon>Actinomycetes</taxon>
        <taxon>Kitasatosporales</taxon>
        <taxon>Streptomycetaceae</taxon>
        <taxon>Streptomyces</taxon>
    </lineage>
</organism>
<dbReference type="PANTHER" id="PTHR35526:SF3">
    <property type="entry name" value="ANTI-SIGMA-F FACTOR RSBW"/>
    <property type="match status" value="1"/>
</dbReference>
<dbReference type="Gene3D" id="3.30.565.10">
    <property type="entry name" value="Histidine kinase-like ATPase, C-terminal domain"/>
    <property type="match status" value="1"/>
</dbReference>
<name>A0A917XFI3_9ACTN</name>
<proteinExistence type="predicted"/>
<evidence type="ECO:0000259" key="2">
    <source>
        <dbReference type="Pfam" id="PF13581"/>
    </source>
</evidence>
<feature type="domain" description="Histidine kinase/HSP90-like ATPase" evidence="2">
    <location>
        <begin position="26"/>
        <end position="124"/>
    </location>
</feature>
<dbReference type="RefSeq" id="WP_189264832.1">
    <property type="nucleotide sequence ID" value="NZ_BMML01000010.1"/>
</dbReference>
<dbReference type="AlphaFoldDB" id="A0A917XFI3"/>
<dbReference type="InterPro" id="IPR050267">
    <property type="entry name" value="Anti-sigma-factor_SerPK"/>
</dbReference>
<keyword evidence="1" id="KW-0723">Serine/threonine-protein kinase</keyword>
<reference evidence="3" key="2">
    <citation type="submission" date="2020-09" db="EMBL/GenBank/DDBJ databases">
        <authorList>
            <person name="Sun Q."/>
            <person name="Zhou Y."/>
        </authorList>
    </citation>
    <scope>NUCLEOTIDE SEQUENCE</scope>
    <source>
        <strain evidence="3">CGMCC 4.7110</strain>
    </source>
</reference>
<keyword evidence="1" id="KW-0808">Transferase</keyword>
<dbReference type="EMBL" id="BMML01000010">
    <property type="protein sequence ID" value="GGN18477.1"/>
    <property type="molecule type" value="Genomic_DNA"/>
</dbReference>
<evidence type="ECO:0000256" key="1">
    <source>
        <dbReference type="ARBA" id="ARBA00022527"/>
    </source>
</evidence>
<dbReference type="InterPro" id="IPR036890">
    <property type="entry name" value="HATPase_C_sf"/>
</dbReference>
<dbReference type="Proteomes" id="UP000653411">
    <property type="component" value="Unassembled WGS sequence"/>
</dbReference>
<sequence length="147" mass="16245">MIERQRSTTTEPRALQVAPPPVLLLASEPQSAKAARLFVSDFIAHHTPDASRDHIDAVALVTCELVTNSMRYESDPDDPVRLLIDTDGARTRVEVHDPLGRHPRLRPISVERDRGRGLLILDALCSGRWGVGNLPWGKSIWAEVSAV</sequence>
<evidence type="ECO:0000313" key="4">
    <source>
        <dbReference type="Proteomes" id="UP000653411"/>
    </source>
</evidence>
<dbReference type="Pfam" id="PF13581">
    <property type="entry name" value="HATPase_c_2"/>
    <property type="match status" value="1"/>
</dbReference>
<evidence type="ECO:0000313" key="3">
    <source>
        <dbReference type="EMBL" id="GGN18477.1"/>
    </source>
</evidence>
<comment type="caution">
    <text evidence="3">The sequence shown here is derived from an EMBL/GenBank/DDBJ whole genome shotgun (WGS) entry which is preliminary data.</text>
</comment>
<accession>A0A917XFI3</accession>
<dbReference type="InterPro" id="IPR003594">
    <property type="entry name" value="HATPase_dom"/>
</dbReference>